<dbReference type="GO" id="GO:0004565">
    <property type="term" value="F:beta-galactosidase activity"/>
    <property type="evidence" value="ECO:0007669"/>
    <property type="project" value="InterPro"/>
</dbReference>
<keyword evidence="1" id="KW-0378">Hydrolase</keyword>
<keyword evidence="2" id="KW-0326">Glycosidase</keyword>
<reference evidence="5 6" key="1">
    <citation type="submission" date="2017-10" db="EMBL/GenBank/DDBJ databases">
        <title>The draft genome sequence of Lewinella nigricans NBRC 102662.</title>
        <authorList>
            <person name="Wang K."/>
        </authorList>
    </citation>
    <scope>NUCLEOTIDE SEQUENCE [LARGE SCALE GENOMIC DNA]</scope>
    <source>
        <strain evidence="5 6">NBRC 102662</strain>
    </source>
</reference>
<dbReference type="Pfam" id="PF18120">
    <property type="entry name" value="DUF5597"/>
    <property type="match status" value="1"/>
</dbReference>
<name>A0A2D0MZF5_FLAN2</name>
<dbReference type="InterPro" id="IPR017853">
    <property type="entry name" value="GH"/>
</dbReference>
<dbReference type="EMBL" id="PDUD01000051">
    <property type="protein sequence ID" value="PHN01672.1"/>
    <property type="molecule type" value="Genomic_DNA"/>
</dbReference>
<evidence type="ECO:0000259" key="4">
    <source>
        <dbReference type="Pfam" id="PF18120"/>
    </source>
</evidence>
<evidence type="ECO:0000313" key="5">
    <source>
        <dbReference type="EMBL" id="PHN01672.1"/>
    </source>
</evidence>
<feature type="domain" description="DUF5597" evidence="4">
    <location>
        <begin position="356"/>
        <end position="488"/>
    </location>
</feature>
<protein>
    <submittedName>
        <fullName evidence="5">Mannonate dehydratase</fullName>
    </submittedName>
</protein>
<accession>A0A2D0MZF5</accession>
<dbReference type="Gene3D" id="2.60.220.20">
    <property type="entry name" value="putative beta-Galactosidase from caulobacter crescentus"/>
    <property type="match status" value="1"/>
</dbReference>
<proteinExistence type="predicted"/>
<evidence type="ECO:0000259" key="3">
    <source>
        <dbReference type="Pfam" id="PF02449"/>
    </source>
</evidence>
<evidence type="ECO:0000256" key="2">
    <source>
        <dbReference type="ARBA" id="ARBA00023295"/>
    </source>
</evidence>
<dbReference type="GO" id="GO:0009341">
    <property type="term" value="C:beta-galactosidase complex"/>
    <property type="evidence" value="ECO:0007669"/>
    <property type="project" value="InterPro"/>
</dbReference>
<feature type="domain" description="Glycoside hydrolase family 42 N-terminal" evidence="3">
    <location>
        <begin position="32"/>
        <end position="206"/>
    </location>
</feature>
<dbReference type="InterPro" id="IPR013529">
    <property type="entry name" value="Glyco_hydro_42_N"/>
</dbReference>
<sequence>MVDSKPFIILGGELGNSSFTSLEYMEPIWPRLQAMNLNTVLAPVYWELIEPREGVFDFTLMDELIFEARKHDLRLVLLWFGSWKNSMSSHVPGWVKKDPFRFPRAEDDQGQRQEILSPFSFDNQDADRKAFRALMEHLKAVDGHTHTVIMIQPENEIGMLPVARDHSALANEKFDADVPDELMNYLTRNKSSLVPEFRAVWEKNGYKTTGNWEEVFGKGSHTDEIFMAWYYAKYTNAIIETGKAAYPLPMFVNAALNRPGREPGTGYPSAGPLPHLLDVWRAGGPDIDFFSPDFYNPRFRHWNDLYTRQNNPLFIPEHRFDNTVAAKALFSIGHYKSMGFSPFSIESKAQPEQEELGKAYALIDQLMPLITAHHGNNKIEGVLLDKNSPDTTLQFGKYEFTVKHSHTLGWEGESNNEVWEPAGAIIVRTGPDEFYLAGSGVVITFANTGDPGYRVGILKNEEGRMEEGRWRVIRHLNGDQTHQGRHIRIFRGAYAIQRFELYSY</sequence>
<evidence type="ECO:0000256" key="1">
    <source>
        <dbReference type="ARBA" id="ARBA00022801"/>
    </source>
</evidence>
<gene>
    <name evidence="5" type="ORF">CRP01_36035</name>
</gene>
<evidence type="ECO:0000313" key="6">
    <source>
        <dbReference type="Proteomes" id="UP000223913"/>
    </source>
</evidence>
<dbReference type="SUPFAM" id="SSF51445">
    <property type="entry name" value="(Trans)glycosidases"/>
    <property type="match status" value="1"/>
</dbReference>
<dbReference type="AlphaFoldDB" id="A0A2D0MZF5"/>
<dbReference type="GO" id="GO:0005975">
    <property type="term" value="P:carbohydrate metabolic process"/>
    <property type="evidence" value="ECO:0007669"/>
    <property type="project" value="InterPro"/>
</dbReference>
<dbReference type="Pfam" id="PF02449">
    <property type="entry name" value="Glyco_hydro_42"/>
    <property type="match status" value="1"/>
</dbReference>
<organism evidence="5 6">
    <name type="scientific">Flavilitoribacter nigricans (strain ATCC 23147 / DSM 23189 / NBRC 102662 / NCIMB 1420 / SS-2)</name>
    <name type="common">Lewinella nigricans</name>
    <dbReference type="NCBI Taxonomy" id="1122177"/>
    <lineage>
        <taxon>Bacteria</taxon>
        <taxon>Pseudomonadati</taxon>
        <taxon>Bacteroidota</taxon>
        <taxon>Saprospiria</taxon>
        <taxon>Saprospirales</taxon>
        <taxon>Lewinellaceae</taxon>
        <taxon>Flavilitoribacter</taxon>
    </lineage>
</organism>
<comment type="caution">
    <text evidence="5">The sequence shown here is derived from an EMBL/GenBank/DDBJ whole genome shotgun (WGS) entry which is preliminary data.</text>
</comment>
<dbReference type="InterPro" id="IPR040719">
    <property type="entry name" value="DUF5597"/>
</dbReference>
<keyword evidence="6" id="KW-1185">Reference proteome</keyword>
<dbReference type="Proteomes" id="UP000223913">
    <property type="component" value="Unassembled WGS sequence"/>
</dbReference>
<dbReference type="Gene3D" id="3.20.20.80">
    <property type="entry name" value="Glycosidases"/>
    <property type="match status" value="1"/>
</dbReference>